<proteinExistence type="predicted"/>
<accession>A0A8S0X946</accession>
<keyword evidence="2" id="KW-1185">Reference proteome</keyword>
<organism evidence="1 2">
    <name type="scientific">Candidatus Methylobacter favarea</name>
    <dbReference type="NCBI Taxonomy" id="2707345"/>
    <lineage>
        <taxon>Bacteria</taxon>
        <taxon>Pseudomonadati</taxon>
        <taxon>Pseudomonadota</taxon>
        <taxon>Gammaproteobacteria</taxon>
        <taxon>Methylococcales</taxon>
        <taxon>Methylococcaceae</taxon>
        <taxon>Methylobacter</taxon>
    </lineage>
</organism>
<gene>
    <name evidence="1" type="ORF">METHB2_50105</name>
</gene>
<name>A0A8S0X946_9GAMM</name>
<protein>
    <submittedName>
        <fullName evidence="1">Uncharacterized protein</fullName>
    </submittedName>
</protein>
<dbReference type="Proteomes" id="UP000494216">
    <property type="component" value="Unassembled WGS sequence"/>
</dbReference>
<dbReference type="AlphaFoldDB" id="A0A8S0X946"/>
<sequence length="48" mass="5629">MYISRTRINFIIPRFIFNKGKNGVDKIGLIEKLVKMLNYELNTGRGQK</sequence>
<comment type="caution">
    <text evidence="1">The sequence shown here is derived from an EMBL/GenBank/DDBJ whole genome shotgun (WGS) entry which is preliminary data.</text>
</comment>
<reference evidence="1 2" key="1">
    <citation type="submission" date="2020-02" db="EMBL/GenBank/DDBJ databases">
        <authorList>
            <person name="Hogendoorn C."/>
        </authorList>
    </citation>
    <scope>NUCLEOTIDE SEQUENCE [LARGE SCALE GENOMIC DNA]</scope>
    <source>
        <strain evidence="1">METHB21</strain>
    </source>
</reference>
<evidence type="ECO:0000313" key="1">
    <source>
        <dbReference type="EMBL" id="CAA9891834.1"/>
    </source>
</evidence>
<dbReference type="EMBL" id="CADCXN010000080">
    <property type="protein sequence ID" value="CAA9891834.1"/>
    <property type="molecule type" value="Genomic_DNA"/>
</dbReference>
<evidence type="ECO:0000313" key="2">
    <source>
        <dbReference type="Proteomes" id="UP000494216"/>
    </source>
</evidence>